<feature type="transmembrane region" description="Helical" evidence="2">
    <location>
        <begin position="1361"/>
        <end position="1382"/>
    </location>
</feature>
<keyword evidence="2" id="KW-0472">Membrane</keyword>
<dbReference type="Proteomes" id="UP000604730">
    <property type="component" value="Unassembled WGS sequence"/>
</dbReference>
<evidence type="ECO:0000259" key="3">
    <source>
        <dbReference type="Pfam" id="PF17802"/>
    </source>
</evidence>
<feature type="compositionally biased region" description="Gly residues" evidence="1">
    <location>
        <begin position="1214"/>
        <end position="1224"/>
    </location>
</feature>
<dbReference type="InterPro" id="IPR041033">
    <property type="entry name" value="SpaA_PFL_dom_1"/>
</dbReference>
<proteinExistence type="predicted"/>
<dbReference type="Pfam" id="PF17802">
    <property type="entry name" value="SpaA"/>
    <property type="match status" value="1"/>
</dbReference>
<feature type="compositionally biased region" description="Basic and acidic residues" evidence="1">
    <location>
        <begin position="1237"/>
        <end position="1285"/>
    </location>
</feature>
<sequence length="1395" mass="155738">MWKRYKYMILSFFFVVGIFVVGVKLPDFVSATGTDKTDKVRGSLSMSFYNGSTRLYNENSQIIDMSEAIRAEIEFYVKFNGSSDPTEHIGADDYVEFFVGNKLRFAGDDRSKSSLSLPAYDNVTGKKICDVTYTVDNTTGEIKARFDFKNADPDLLIKKGGYVKSILNFEVDPSKIDFVNITNETVRLYDKNYKVSGVKKDINLEYEGVLDPKEGVINWTATIDAKNLSIGPNAAFDLTGYKTVLKVNGDWNTTYTHGSFVPGSFTVNGVPKADADIAVVAAQAYEQYTYSIIAADQAGDKIGKLVITFKTKVDFNISSSTGRSYDGNAAIYEPDFRNGIDKQSNVNVKRFGSKSSVDLERPKSIAWVIEINEANYSDLGNVIIKDILGKDTLDRMSQNFEKAYFVPGDTYIGKDSWNPPAGAVSVYPSISGNEYTFTIPNVDKHLKLVIVTSVNQMLDNDFLTFENEAYYYWGTSTDYKFKAKAVKSVGKFGLIKSIRLEVEDPLYPETTVLKDVGAGGFEVDWVLQVKKNTMDSTGSYYIYDTFIHDTSVNADRKYLTTTNGFSIREYGNHSNTTLRSGIDFQKIMPDNKDNRHQRLSDPANPIHDNTAGTDGKVYEIVYSGRVVGYLVEIKLKNGEDNIAKIKGRISDPRTIFSENSSFDSAKVYNYMILTRANERVQEKSAQYTYYPKMLKKDTLTSAAAIRFLNNPNADDVNYDLSSKRGNIVYRDNMVKDATGYNSDTKSIIYRLSVNASGVKDEFGDFGKFVVKDSLKGGFKLTPIIKGSSPADDKYFLIYKGSSDSNLDSSVGIVKAEGNYLSDAQLSANNIVSTPTDVGGNRVGYEFKFDKIDGPYVILFKADMTDKTPTSEFFNEHKVYQNEATMELEGKMETLKLKQFTGSIGTAIDNRIFNKTAQKSQVSREEPVTWIIDYMPLKKYAPGDNTKVRLVDTLDPSKPLQNRDRAVLRKEKGTNNLIFEGDNYKIVKGTFIRDKYESGMTFSAEEEITDGLDQIFTYDSTKGELSINIPDKNSGYRISYKTDFTKNMPRGTEFNNSIDLYEDSTKVNGNRSRGYTVKVSSDAQARAYGTIYDLPYERLFITKTNAEGAKLSGAKFKIKKITTGATSEEEKISEPTDAEGHTKFEELTSGEYLLTEETPPAGYAKGETPYKIKVVELEYGFKTSIAEDYGDKIKLVDNNITVINEPAKEEPNKPGGSGETPGGGENPNPAPPQTPNTEEPKLAPKGDEEPKKPDKPENPKKDKPSDKGGKDKPSDPDEPGPNKDKPSVPTYPLDNTPDPNLPNSPKEIDVIYRDGTPIGRFIKRDREDGKKEYVLKRDGTPLTRFKKINKAELPKTGGVDNIYYYLFGAGFALVSGMISGIMARRRYTVRKRTNNK</sequence>
<gene>
    <name evidence="4" type="ORF">JJN12_09380</name>
</gene>
<keyword evidence="2" id="KW-1133">Transmembrane helix</keyword>
<feature type="compositionally biased region" description="Low complexity" evidence="1">
    <location>
        <begin position="1291"/>
        <end position="1304"/>
    </location>
</feature>
<dbReference type="Gene3D" id="2.60.40.10">
    <property type="entry name" value="Immunoglobulins"/>
    <property type="match status" value="1"/>
</dbReference>
<keyword evidence="2" id="KW-0812">Transmembrane</keyword>
<evidence type="ECO:0000256" key="2">
    <source>
        <dbReference type="SAM" id="Phobius"/>
    </source>
</evidence>
<dbReference type="EMBL" id="JAEPRJ010000001">
    <property type="protein sequence ID" value="MBK5897983.1"/>
    <property type="molecule type" value="Genomic_DNA"/>
</dbReference>
<dbReference type="Gene3D" id="2.60.40.740">
    <property type="match status" value="1"/>
</dbReference>
<dbReference type="RefSeq" id="WP_208429434.1">
    <property type="nucleotide sequence ID" value="NZ_JAEPRJ010000001.1"/>
</dbReference>
<feature type="region of interest" description="Disordered" evidence="1">
    <location>
        <begin position="1203"/>
        <end position="1307"/>
    </location>
</feature>
<feature type="domain" description="SpaA-like prealbumin fold" evidence="3">
    <location>
        <begin position="1098"/>
        <end position="1175"/>
    </location>
</feature>
<protein>
    <recommendedName>
        <fullName evidence="3">SpaA-like prealbumin fold domain-containing protein</fullName>
    </recommendedName>
</protein>
<dbReference type="InterPro" id="IPR013783">
    <property type="entry name" value="Ig-like_fold"/>
</dbReference>
<name>A0ABS1J372_9FIRM</name>
<evidence type="ECO:0000313" key="4">
    <source>
        <dbReference type="EMBL" id="MBK5897983.1"/>
    </source>
</evidence>
<keyword evidence="5" id="KW-1185">Reference proteome</keyword>
<comment type="caution">
    <text evidence="4">The sequence shown here is derived from an EMBL/GenBank/DDBJ whole genome shotgun (WGS) entry which is preliminary data.</text>
</comment>
<accession>A0ABS1J372</accession>
<organism evidence="4 5">
    <name type="scientific">Catonella massiliensis</name>
    <dbReference type="NCBI Taxonomy" id="2799636"/>
    <lineage>
        <taxon>Bacteria</taxon>
        <taxon>Bacillati</taxon>
        <taxon>Bacillota</taxon>
        <taxon>Clostridia</taxon>
        <taxon>Lachnospirales</taxon>
        <taxon>Lachnospiraceae</taxon>
        <taxon>Catonella</taxon>
    </lineage>
</organism>
<reference evidence="4 5" key="1">
    <citation type="submission" date="2021-01" db="EMBL/GenBank/DDBJ databases">
        <title>Isolation and description of Catonella massiliensis sp. nov., a novel Catonella species, isolated from a stable periodontitis subject.</title>
        <authorList>
            <person name="Antezack A."/>
            <person name="Boxberger M."/>
            <person name="La Scola B."/>
            <person name="Monnet-Corti V."/>
        </authorList>
    </citation>
    <scope>NUCLEOTIDE SEQUENCE [LARGE SCALE GENOMIC DNA]</scope>
    <source>
        <strain evidence="4 5">Marseille-Q4567</strain>
    </source>
</reference>
<evidence type="ECO:0000256" key="1">
    <source>
        <dbReference type="SAM" id="MobiDB-lite"/>
    </source>
</evidence>
<evidence type="ECO:0000313" key="5">
    <source>
        <dbReference type="Proteomes" id="UP000604730"/>
    </source>
</evidence>